<comment type="caution">
    <text evidence="1">The sequence shown here is derived from an EMBL/GenBank/DDBJ whole genome shotgun (WGS) entry which is preliminary data.</text>
</comment>
<sequence length="90" mass="9478">LADLMEAHAEELALLEILDTGKPIRHSLRDDIPGAAFVATTDAGVADWGADPLAFRSNHPLADSRVDGSVHRFGHCVDRCAAATVAVAAF</sequence>
<dbReference type="EMBL" id="AZMM01007404">
    <property type="protein sequence ID" value="ETJ38494.1"/>
    <property type="molecule type" value="Genomic_DNA"/>
</dbReference>
<name>W1YBH4_9ZZZZ</name>
<dbReference type="SUPFAM" id="SSF53720">
    <property type="entry name" value="ALDH-like"/>
    <property type="match status" value="1"/>
</dbReference>
<evidence type="ECO:0000313" key="1">
    <source>
        <dbReference type="EMBL" id="ETJ38494.1"/>
    </source>
</evidence>
<dbReference type="InterPro" id="IPR016161">
    <property type="entry name" value="Ald_DH/histidinol_DH"/>
</dbReference>
<reference evidence="1" key="1">
    <citation type="submission" date="2013-12" db="EMBL/GenBank/DDBJ databases">
        <title>A Varibaculum cambriense genome reconstructed from a premature infant gut community with otherwise low bacterial novelty that shifts toward anaerobic metabolism during the third week of life.</title>
        <authorList>
            <person name="Brown C.T."/>
            <person name="Sharon I."/>
            <person name="Thomas B.C."/>
            <person name="Castelle C.J."/>
            <person name="Morowitz M.J."/>
            <person name="Banfield J.F."/>
        </authorList>
    </citation>
    <scope>NUCLEOTIDE SEQUENCE</scope>
</reference>
<dbReference type="InterPro" id="IPR016162">
    <property type="entry name" value="Ald_DH_N"/>
</dbReference>
<dbReference type="GO" id="GO:0016491">
    <property type="term" value="F:oxidoreductase activity"/>
    <property type="evidence" value="ECO:0007669"/>
    <property type="project" value="InterPro"/>
</dbReference>
<protein>
    <submittedName>
        <fullName evidence="1">Aldehyde dehydrogenase PuuC</fullName>
    </submittedName>
</protein>
<proteinExistence type="predicted"/>
<feature type="non-terminal residue" evidence="1">
    <location>
        <position position="90"/>
    </location>
</feature>
<dbReference type="AlphaFoldDB" id="W1YBH4"/>
<organism evidence="1">
    <name type="scientific">human gut metagenome</name>
    <dbReference type="NCBI Taxonomy" id="408170"/>
    <lineage>
        <taxon>unclassified sequences</taxon>
        <taxon>metagenomes</taxon>
        <taxon>organismal metagenomes</taxon>
    </lineage>
</organism>
<dbReference type="Gene3D" id="3.40.605.10">
    <property type="entry name" value="Aldehyde Dehydrogenase, Chain A, domain 1"/>
    <property type="match status" value="1"/>
</dbReference>
<gene>
    <name evidence="1" type="ORF">Q604_UNBC07404G0001</name>
</gene>
<accession>W1YBH4</accession>
<feature type="non-terminal residue" evidence="1">
    <location>
        <position position="1"/>
    </location>
</feature>